<evidence type="ECO:0000313" key="19">
    <source>
        <dbReference type="EMBL" id="KZV45173.1"/>
    </source>
</evidence>
<keyword evidence="11" id="KW-0325">Glycoprotein</keyword>
<dbReference type="GO" id="GO:0015276">
    <property type="term" value="F:ligand-gated monoatomic ion channel activity"/>
    <property type="evidence" value="ECO:0007669"/>
    <property type="project" value="InterPro"/>
</dbReference>
<evidence type="ECO:0000256" key="8">
    <source>
        <dbReference type="ARBA" id="ARBA00023065"/>
    </source>
</evidence>
<feature type="transmembrane region" description="Helical" evidence="16">
    <location>
        <begin position="604"/>
        <end position="623"/>
    </location>
</feature>
<proteinExistence type="inferred from homology"/>
<dbReference type="Gene3D" id="3.40.50.2300">
    <property type="match status" value="2"/>
</dbReference>
<dbReference type="InterPro" id="IPR015683">
    <property type="entry name" value="Ionotropic_Glu_rcpt"/>
</dbReference>
<comment type="subcellular location">
    <subcellularLocation>
        <location evidence="1">Membrane</location>
        <topology evidence="1">Multi-pass membrane protein</topology>
    </subcellularLocation>
</comment>
<dbReference type="PANTHER" id="PTHR34836">
    <property type="entry name" value="OS06G0188250 PROTEIN"/>
    <property type="match status" value="1"/>
</dbReference>
<feature type="transmembrane region" description="Helical" evidence="16">
    <location>
        <begin position="573"/>
        <end position="592"/>
    </location>
</feature>
<evidence type="ECO:0000256" key="11">
    <source>
        <dbReference type="ARBA" id="ARBA00023180"/>
    </source>
</evidence>
<dbReference type="InterPro" id="IPR028082">
    <property type="entry name" value="Peripla_BP_I"/>
</dbReference>
<dbReference type="InterPro" id="IPR001638">
    <property type="entry name" value="Solute-binding_3/MltF_N"/>
</dbReference>
<sequence>MASVFVFLYYFVLLLSLLGQKTSSTSTDTSCVPWKANLGVVIDRSSRVGREQKTAIEMAVNDLRHCSEFTLHVRDSHGNSAASTAIELISHKHVDAILGTLTQQEATFVHNSLNIYSIPIISLSPTSSVSEQAPATTSSFIQISANITYKMQGIAAIVGHFGWRKVITVNEESNRFSSDYRPTTLLSDALQAVGSSVDYHLAFPRVSSLLDPGPLMENELLKLKNMDVKVFVVMQASVEFARIMFEKAKLLGMMETQYVWIVSDEIGNILDSVGFYAVKSMQGVVGLKTYFADTTEHFRKFHKRFKLKYSKEYPEEENSNASLYALRAYDAVKVIANALQQSEGKINESTDFKNHILSSDFEGLSGRISFEHGLLRRMPNFQIINVIGGSYREAAFWSPGHGFVADITEVDGKDMSSGDRVVIGLRSLYWPGGKLDVPKGWAMGSKEKPLRIGVPAKGAFPQFVKVSYDQHLNRTVISGFSIAVFEAAVRHLPYHLYFQYIPFFGTYDEMLEGVRNKSLDAAVGDTEIMADRYAYAVFTQPYIDSGLQMVVTAEPSIKDSEFIAFKAFTKKMWIQYGALSLLTGAIIWLSEYATGNTDFPKQPFFDLIGYILWLSVSIMSFSLRERIENVASRLVLAAWIAVVVVVAASFTAVLSTLMTVPRIQPSILDVDYLLKTNAPVGCNGNSFIDRYLINALDFKPGNIRKINSIDEYPGAFNQGEIKAAFFVAPHAKVFLSKYCQGYTTSARTFKLGGFGFVFQKGSPLATDFSEAILKVTQSGEVNKIEEKHCRISRSAPTTKT</sequence>
<dbReference type="InterPro" id="IPR001320">
    <property type="entry name" value="Iontro_rcpt_C"/>
</dbReference>
<dbReference type="InterPro" id="IPR017103">
    <property type="entry name" value="Iontropic_Glu_rcpt_pln"/>
</dbReference>
<evidence type="ECO:0000256" key="4">
    <source>
        <dbReference type="ARBA" id="ARBA00022448"/>
    </source>
</evidence>
<protein>
    <recommendedName>
        <fullName evidence="15">Glutamate receptor</fullName>
    </recommendedName>
</protein>
<dbReference type="FunFam" id="3.40.50.2300:FF:000188">
    <property type="entry name" value="Glutamate receptor"/>
    <property type="match status" value="1"/>
</dbReference>
<dbReference type="Pfam" id="PF00497">
    <property type="entry name" value="SBP_bac_3"/>
    <property type="match status" value="1"/>
</dbReference>
<feature type="domain" description="Ionotropic glutamate receptor C-terminal" evidence="18">
    <location>
        <begin position="451"/>
        <end position="788"/>
    </location>
</feature>
<dbReference type="CDD" id="cd19990">
    <property type="entry name" value="PBP1_GABAb_receptor_plant"/>
    <property type="match status" value="1"/>
</dbReference>
<accession>A0A2Z7CES3</accession>
<comment type="subunit">
    <text evidence="3">May form heteromers.</text>
</comment>
<dbReference type="InterPro" id="IPR001828">
    <property type="entry name" value="ANF_lig-bd_rcpt"/>
</dbReference>
<dbReference type="SUPFAM" id="SSF53822">
    <property type="entry name" value="Periplasmic binding protein-like I"/>
    <property type="match status" value="1"/>
</dbReference>
<keyword evidence="6 17" id="KW-0732">Signal</keyword>
<evidence type="ECO:0000256" key="3">
    <source>
        <dbReference type="ARBA" id="ARBA00011095"/>
    </source>
</evidence>
<evidence type="ECO:0000256" key="12">
    <source>
        <dbReference type="ARBA" id="ARBA00023286"/>
    </source>
</evidence>
<dbReference type="GO" id="GO:0016020">
    <property type="term" value="C:membrane"/>
    <property type="evidence" value="ECO:0007669"/>
    <property type="project" value="UniProtKB-SubCell"/>
</dbReference>
<dbReference type="SMART" id="SM00079">
    <property type="entry name" value="PBPe"/>
    <property type="match status" value="1"/>
</dbReference>
<feature type="signal peptide" evidence="17">
    <location>
        <begin position="1"/>
        <end position="24"/>
    </location>
</feature>
<evidence type="ECO:0000256" key="17">
    <source>
        <dbReference type="SAM" id="SignalP"/>
    </source>
</evidence>
<evidence type="ECO:0000256" key="13">
    <source>
        <dbReference type="ARBA" id="ARBA00023303"/>
    </source>
</evidence>
<reference evidence="19 20" key="1">
    <citation type="journal article" date="2015" name="Proc. Natl. Acad. Sci. U.S.A.">
        <title>The resurrection genome of Boea hygrometrica: A blueprint for survival of dehydration.</title>
        <authorList>
            <person name="Xiao L."/>
            <person name="Yang G."/>
            <person name="Zhang L."/>
            <person name="Yang X."/>
            <person name="Zhao S."/>
            <person name="Ji Z."/>
            <person name="Zhou Q."/>
            <person name="Hu M."/>
            <person name="Wang Y."/>
            <person name="Chen M."/>
            <person name="Xu Y."/>
            <person name="Jin H."/>
            <person name="Xiao X."/>
            <person name="Hu G."/>
            <person name="Bao F."/>
            <person name="Hu Y."/>
            <person name="Wan P."/>
            <person name="Li L."/>
            <person name="Deng X."/>
            <person name="Kuang T."/>
            <person name="Xiang C."/>
            <person name="Zhu J.K."/>
            <person name="Oliver M.J."/>
            <person name="He Y."/>
        </authorList>
    </citation>
    <scope>NUCLEOTIDE SEQUENCE [LARGE SCALE GENOMIC DNA]</scope>
    <source>
        <strain evidence="20">cv. XS01</strain>
    </source>
</reference>
<keyword evidence="5 16" id="KW-0812">Transmembrane</keyword>
<gene>
    <name evidence="19" type="ORF">F511_11773</name>
</gene>
<comment type="function">
    <text evidence="15">Glutamate-gated receptor that probably acts as non-selective cation channel.</text>
</comment>
<comment type="function">
    <text evidence="14">Glutamate-gated receptor that probably acts as a non-selective cation channel. May be involved in light-signal transduction and calcium homeostasis via the regulation of calcium influx into cells.</text>
</comment>
<dbReference type="Gene3D" id="3.40.190.10">
    <property type="entry name" value="Periplasmic binding protein-like II"/>
    <property type="match status" value="2"/>
</dbReference>
<dbReference type="Pfam" id="PF01094">
    <property type="entry name" value="ANF_receptor"/>
    <property type="match status" value="1"/>
</dbReference>
<evidence type="ECO:0000256" key="16">
    <source>
        <dbReference type="SAM" id="Phobius"/>
    </source>
</evidence>
<dbReference type="EMBL" id="KQ996417">
    <property type="protein sequence ID" value="KZV45173.1"/>
    <property type="molecule type" value="Genomic_DNA"/>
</dbReference>
<dbReference type="SUPFAM" id="SSF53850">
    <property type="entry name" value="Periplasmic binding protein-like II"/>
    <property type="match status" value="1"/>
</dbReference>
<name>A0A2Z7CES3_9LAMI</name>
<evidence type="ECO:0000256" key="15">
    <source>
        <dbReference type="PIRNR" id="PIRNR037090"/>
    </source>
</evidence>
<evidence type="ECO:0000259" key="18">
    <source>
        <dbReference type="SMART" id="SM00079"/>
    </source>
</evidence>
<dbReference type="InterPro" id="IPR044440">
    <property type="entry name" value="GABAb_receptor_plant_PBP1"/>
</dbReference>
<dbReference type="PANTHER" id="PTHR34836:SF1">
    <property type="entry name" value="OS09G0428600 PROTEIN"/>
    <property type="match status" value="1"/>
</dbReference>
<keyword evidence="7 16" id="KW-1133">Transmembrane helix</keyword>
<keyword evidence="12 15" id="KW-1071">Ligand-gated ion channel</keyword>
<feature type="chain" id="PRO_5016449319" description="Glutamate receptor" evidence="17">
    <location>
        <begin position="25"/>
        <end position="800"/>
    </location>
</feature>
<dbReference type="AlphaFoldDB" id="A0A2Z7CES3"/>
<evidence type="ECO:0000256" key="10">
    <source>
        <dbReference type="ARBA" id="ARBA00023170"/>
    </source>
</evidence>
<evidence type="ECO:0000256" key="7">
    <source>
        <dbReference type="ARBA" id="ARBA00022989"/>
    </source>
</evidence>
<evidence type="ECO:0000313" key="20">
    <source>
        <dbReference type="Proteomes" id="UP000250235"/>
    </source>
</evidence>
<dbReference type="Gene3D" id="1.10.287.70">
    <property type="match status" value="1"/>
</dbReference>
<comment type="similarity">
    <text evidence="2 15">Belongs to the glutamate-gated ion channel (TC 1.A.10.1) family.</text>
</comment>
<dbReference type="OrthoDB" id="5984008at2759"/>
<evidence type="ECO:0000256" key="1">
    <source>
        <dbReference type="ARBA" id="ARBA00004141"/>
    </source>
</evidence>
<evidence type="ECO:0000256" key="14">
    <source>
        <dbReference type="ARBA" id="ARBA00049638"/>
    </source>
</evidence>
<dbReference type="CDD" id="cd13686">
    <property type="entry name" value="GluR_Plant"/>
    <property type="match status" value="1"/>
</dbReference>
<evidence type="ECO:0000256" key="5">
    <source>
        <dbReference type="ARBA" id="ARBA00022692"/>
    </source>
</evidence>
<keyword evidence="10 15" id="KW-0675">Receptor</keyword>
<evidence type="ECO:0000256" key="2">
    <source>
        <dbReference type="ARBA" id="ARBA00008685"/>
    </source>
</evidence>
<keyword evidence="20" id="KW-1185">Reference proteome</keyword>
<dbReference type="Proteomes" id="UP000250235">
    <property type="component" value="Unassembled WGS sequence"/>
</dbReference>
<organism evidence="19 20">
    <name type="scientific">Dorcoceras hygrometricum</name>
    <dbReference type="NCBI Taxonomy" id="472368"/>
    <lineage>
        <taxon>Eukaryota</taxon>
        <taxon>Viridiplantae</taxon>
        <taxon>Streptophyta</taxon>
        <taxon>Embryophyta</taxon>
        <taxon>Tracheophyta</taxon>
        <taxon>Spermatophyta</taxon>
        <taxon>Magnoliopsida</taxon>
        <taxon>eudicotyledons</taxon>
        <taxon>Gunneridae</taxon>
        <taxon>Pentapetalae</taxon>
        <taxon>asterids</taxon>
        <taxon>lamiids</taxon>
        <taxon>Lamiales</taxon>
        <taxon>Gesneriaceae</taxon>
        <taxon>Didymocarpoideae</taxon>
        <taxon>Trichosporeae</taxon>
        <taxon>Loxocarpinae</taxon>
        <taxon>Dorcoceras</taxon>
    </lineage>
</organism>
<keyword evidence="13 15" id="KW-0407">Ion channel</keyword>
<dbReference type="Pfam" id="PF00060">
    <property type="entry name" value="Lig_chan"/>
    <property type="match status" value="1"/>
</dbReference>
<feature type="transmembrane region" description="Helical" evidence="16">
    <location>
        <begin position="635"/>
        <end position="657"/>
    </location>
</feature>
<evidence type="ECO:0000256" key="6">
    <source>
        <dbReference type="ARBA" id="ARBA00022729"/>
    </source>
</evidence>
<keyword evidence="4 15" id="KW-0813">Transport</keyword>
<evidence type="ECO:0000256" key="9">
    <source>
        <dbReference type="ARBA" id="ARBA00023136"/>
    </source>
</evidence>
<keyword evidence="9 15" id="KW-0472">Membrane</keyword>
<dbReference type="PIRSF" id="PIRSF037090">
    <property type="entry name" value="Iontro_Glu-like_rcpt_pln"/>
    <property type="match status" value="1"/>
</dbReference>
<keyword evidence="8 15" id="KW-0406">Ion transport</keyword>